<dbReference type="KEGG" id="naci:NUH88_13430"/>
<evidence type="ECO:0000313" key="1">
    <source>
        <dbReference type="EMBL" id="UUX48415.1"/>
    </source>
</evidence>
<reference evidence="1" key="1">
    <citation type="submission" date="2022-08" db="EMBL/GenBank/DDBJ databases">
        <title>Nisaea acidiphila sp. nov., isolated from a marine algal debris and emended description of the genus Nisaea Urios et al. 2008.</title>
        <authorList>
            <person name="Kwon K."/>
        </authorList>
    </citation>
    <scope>NUCLEOTIDE SEQUENCE</scope>
    <source>
        <strain evidence="1">MEBiC11861</strain>
    </source>
</reference>
<accession>A0A9J7AMM2</accession>
<keyword evidence="2" id="KW-1185">Reference proteome</keyword>
<gene>
    <name evidence="1" type="ORF">NUH88_13430</name>
</gene>
<proteinExistence type="predicted"/>
<dbReference type="AlphaFoldDB" id="A0A9J7AMM2"/>
<organism evidence="1 2">
    <name type="scientific">Nisaea acidiphila</name>
    <dbReference type="NCBI Taxonomy" id="1862145"/>
    <lineage>
        <taxon>Bacteria</taxon>
        <taxon>Pseudomonadati</taxon>
        <taxon>Pseudomonadota</taxon>
        <taxon>Alphaproteobacteria</taxon>
        <taxon>Rhodospirillales</taxon>
        <taxon>Thalassobaculaceae</taxon>
        <taxon>Nisaea</taxon>
    </lineage>
</organism>
<dbReference type="RefSeq" id="WP_257766922.1">
    <property type="nucleotide sequence ID" value="NZ_CP102480.1"/>
</dbReference>
<protein>
    <submittedName>
        <fullName evidence="1">Uncharacterized protein</fullName>
    </submittedName>
</protein>
<evidence type="ECO:0000313" key="2">
    <source>
        <dbReference type="Proteomes" id="UP001060336"/>
    </source>
</evidence>
<dbReference type="EMBL" id="CP102480">
    <property type="protein sequence ID" value="UUX48415.1"/>
    <property type="molecule type" value="Genomic_DNA"/>
</dbReference>
<name>A0A9J7AMM2_9PROT</name>
<dbReference type="Proteomes" id="UP001060336">
    <property type="component" value="Chromosome"/>
</dbReference>
<sequence length="246" mass="27691">MSNPSDVPAAFAEKISEHLQSLRHKGRSVAADAADIALEEAGFSLCLAFEDGSESICEAWFDAPEGAPENAILDVLCEYAAGAPVREIVEHGLIYALQRLRDPEVTPPVQGILTPRNAGACFAIPLKLVAALRREAESRFGRHKDTNFFDRPFSAAWKNLDKNGKRDYVLPYIDSFKTAHKIAADAFELVEIDQYDRLFLVFSDEVPVWDKPGMLMDLERWLRDRTGERIELFTEVVKDANRIRRL</sequence>